<accession>A0A6P6Y137</accession>
<dbReference type="Proteomes" id="UP000515146">
    <property type="component" value="Unplaced"/>
</dbReference>
<organism evidence="1 2">
    <name type="scientific">Dermatophagoides pteronyssinus</name>
    <name type="common">European house dust mite</name>
    <dbReference type="NCBI Taxonomy" id="6956"/>
    <lineage>
        <taxon>Eukaryota</taxon>
        <taxon>Metazoa</taxon>
        <taxon>Ecdysozoa</taxon>
        <taxon>Arthropoda</taxon>
        <taxon>Chelicerata</taxon>
        <taxon>Arachnida</taxon>
        <taxon>Acari</taxon>
        <taxon>Acariformes</taxon>
        <taxon>Sarcoptiformes</taxon>
        <taxon>Astigmata</taxon>
        <taxon>Psoroptidia</taxon>
        <taxon>Analgoidea</taxon>
        <taxon>Pyroglyphidae</taxon>
        <taxon>Dermatophagoidinae</taxon>
        <taxon>Dermatophagoides</taxon>
    </lineage>
</organism>
<protein>
    <submittedName>
        <fullName evidence="2">Transcription factor mef2A-like isoform X1</fullName>
    </submittedName>
</protein>
<dbReference type="KEGG" id="dpte:113793192"/>
<dbReference type="InParanoid" id="A0A6P6Y137"/>
<dbReference type="GeneID" id="113793192"/>
<reference evidence="2" key="1">
    <citation type="submission" date="2025-08" db="UniProtKB">
        <authorList>
            <consortium name="RefSeq"/>
        </authorList>
    </citation>
    <scope>IDENTIFICATION</scope>
    <source>
        <strain evidence="2">Airmid</strain>
    </source>
</reference>
<dbReference type="OMA" id="ITHHDHY"/>
<name>A0A6P6Y137_DERPT</name>
<keyword evidence="1" id="KW-1185">Reference proteome</keyword>
<evidence type="ECO:0000313" key="1">
    <source>
        <dbReference type="Proteomes" id="UP000515146"/>
    </source>
</evidence>
<dbReference type="OrthoDB" id="6510604at2759"/>
<dbReference type="AlphaFoldDB" id="A0A6P6Y137"/>
<gene>
    <name evidence="2" type="primary">LOC113793192</name>
</gene>
<sequence>MNVDNNSDPNESLEAPEDDDFGDFEGAEDEAPEAVQAMIGGPNWVYPDLVRIQSTNNNTQNDMNNHELNNLNNQNRQNSHRILDPPDVSLLTNISNSHCSKPQQTLDLCSSLGSSSAIASKLIFNSGNNYTSPSKCCAGPTSVSSPSSGSSSSSMAVTNISGLVLSNSSNSSSPSLPHNNKNNSLNNPIPSTSNGIISSSTVFSMNQQLSQMEQRIRSLQTEKRLLQEQLCERDNRINDLQRIAHHQQHQTCVEPNSNVRSLEETIGRRIDSAVERIESNLESSMADIVNRVERLERKVDKNISSGSLTNGMVIDNGNGELLHHESCLQLFQQLKQEQQQERQEYMKTLSNILSHALHELNNTFKP</sequence>
<proteinExistence type="predicted"/>
<evidence type="ECO:0000313" key="2">
    <source>
        <dbReference type="RefSeq" id="XP_027198980.1"/>
    </source>
</evidence>
<dbReference type="RefSeq" id="XP_027198980.1">
    <property type="nucleotide sequence ID" value="XM_027343179.1"/>
</dbReference>